<proteinExistence type="predicted"/>
<organism evidence="1 2">
    <name type="scientific">Pleuronectes platessa</name>
    <name type="common">European plaice</name>
    <dbReference type="NCBI Taxonomy" id="8262"/>
    <lineage>
        <taxon>Eukaryota</taxon>
        <taxon>Metazoa</taxon>
        <taxon>Chordata</taxon>
        <taxon>Craniata</taxon>
        <taxon>Vertebrata</taxon>
        <taxon>Euteleostomi</taxon>
        <taxon>Actinopterygii</taxon>
        <taxon>Neopterygii</taxon>
        <taxon>Teleostei</taxon>
        <taxon>Neoteleostei</taxon>
        <taxon>Acanthomorphata</taxon>
        <taxon>Carangaria</taxon>
        <taxon>Pleuronectiformes</taxon>
        <taxon>Pleuronectoidei</taxon>
        <taxon>Pleuronectidae</taxon>
        <taxon>Pleuronectes</taxon>
    </lineage>
</organism>
<name>A0A9N7YQB7_PLEPL</name>
<dbReference type="AlphaFoldDB" id="A0A9N7YQB7"/>
<keyword evidence="2" id="KW-1185">Reference proteome</keyword>
<sequence length="329" mass="36280">MKDELDSAASQWSGNQTRLRENLRFRGNRLNVLQELQVIWEKKKQTLVLEERSPVHLLFTSCSPPLHLLFTSSSPPVHLLFTSCSPPLHLLFTSCSPLTSCSPPLHLLFTSCSPPVTSCSPPVHLLFTSSSLCHLLFTSCHLLHLLFTSCTSCSPPVLCSPPVHLLHSCSPPVHLLCTSCSPPAPPEDSSSSHGFSPCTPDLKLKGCCLSVSQLSLDPGLNVTHHVHVSSDFGPERRRVENKSLLCFFNLERSVCAAAQRGRFCRNSVKSELQLTYNTFNTFNSPPPAGITNISTCSWSLHHQSVKVKNAGDQMFLCLSGTRHIWLVPH</sequence>
<comment type="caution">
    <text evidence="1">The sequence shown here is derived from an EMBL/GenBank/DDBJ whole genome shotgun (WGS) entry which is preliminary data.</text>
</comment>
<reference evidence="1" key="1">
    <citation type="submission" date="2020-03" db="EMBL/GenBank/DDBJ databases">
        <authorList>
            <person name="Weist P."/>
        </authorList>
    </citation>
    <scope>NUCLEOTIDE SEQUENCE</scope>
</reference>
<dbReference type="Proteomes" id="UP001153269">
    <property type="component" value="Unassembled WGS sequence"/>
</dbReference>
<accession>A0A9N7YQB7</accession>
<dbReference type="EMBL" id="CADEAL010002458">
    <property type="protein sequence ID" value="CAB1440454.1"/>
    <property type="molecule type" value="Genomic_DNA"/>
</dbReference>
<protein>
    <submittedName>
        <fullName evidence="1">Uncharacterized protein</fullName>
    </submittedName>
</protein>
<gene>
    <name evidence="1" type="ORF">PLEPLA_LOCUS28220</name>
</gene>
<evidence type="ECO:0000313" key="1">
    <source>
        <dbReference type="EMBL" id="CAB1440454.1"/>
    </source>
</evidence>
<evidence type="ECO:0000313" key="2">
    <source>
        <dbReference type="Proteomes" id="UP001153269"/>
    </source>
</evidence>